<evidence type="ECO:0000256" key="1">
    <source>
        <dbReference type="SAM" id="MobiDB-lite"/>
    </source>
</evidence>
<comment type="caution">
    <text evidence="2">The sequence shown here is derived from an EMBL/GenBank/DDBJ whole genome shotgun (WGS) entry which is preliminary data.</text>
</comment>
<feature type="region of interest" description="Disordered" evidence="1">
    <location>
        <begin position="1"/>
        <end position="61"/>
    </location>
</feature>
<evidence type="ECO:0000313" key="2">
    <source>
        <dbReference type="EMBL" id="KAF3607556.1"/>
    </source>
</evidence>
<gene>
    <name evidence="2" type="ORF">DY000_02044569</name>
</gene>
<name>A0ABQ7EVW6_BRACR</name>
<evidence type="ECO:0000313" key="3">
    <source>
        <dbReference type="Proteomes" id="UP000266723"/>
    </source>
</evidence>
<proteinExistence type="predicted"/>
<dbReference type="EMBL" id="QGKV02000297">
    <property type="protein sequence ID" value="KAF3607556.1"/>
    <property type="molecule type" value="Genomic_DNA"/>
</dbReference>
<protein>
    <submittedName>
        <fullName evidence="2">Uncharacterized protein</fullName>
    </submittedName>
</protein>
<keyword evidence="3" id="KW-1185">Reference proteome</keyword>
<feature type="region of interest" description="Disordered" evidence="1">
    <location>
        <begin position="75"/>
        <end position="123"/>
    </location>
</feature>
<accession>A0ABQ7EVW6</accession>
<feature type="compositionally biased region" description="Basic and acidic residues" evidence="1">
    <location>
        <begin position="1"/>
        <end position="20"/>
    </location>
</feature>
<organism evidence="2 3">
    <name type="scientific">Brassica cretica</name>
    <name type="common">Mustard</name>
    <dbReference type="NCBI Taxonomy" id="69181"/>
    <lineage>
        <taxon>Eukaryota</taxon>
        <taxon>Viridiplantae</taxon>
        <taxon>Streptophyta</taxon>
        <taxon>Embryophyta</taxon>
        <taxon>Tracheophyta</taxon>
        <taxon>Spermatophyta</taxon>
        <taxon>Magnoliopsida</taxon>
        <taxon>eudicotyledons</taxon>
        <taxon>Gunneridae</taxon>
        <taxon>Pentapetalae</taxon>
        <taxon>rosids</taxon>
        <taxon>malvids</taxon>
        <taxon>Brassicales</taxon>
        <taxon>Brassicaceae</taxon>
        <taxon>Brassiceae</taxon>
        <taxon>Brassica</taxon>
    </lineage>
</organism>
<sequence>MNGDEEKAAQNRFTVDEIHRVTQPRRRRANSTPLRSLSGRAHTRRRSSPELVDGGEDREKPYDFLKTEQQQKLPWKLTLEAKRRGSQRRTTAPPLSEETNPEERLYSPWIYTTDRPPGGKSDVMRGEAATLLTNHDGLGSDLTQI</sequence>
<dbReference type="Proteomes" id="UP000266723">
    <property type="component" value="Unassembled WGS sequence"/>
</dbReference>
<reference evidence="2 3" key="1">
    <citation type="journal article" date="2020" name="BMC Genomics">
        <title>Intraspecific diversification of the crop wild relative Brassica cretica Lam. using demographic model selection.</title>
        <authorList>
            <person name="Kioukis A."/>
            <person name="Michalopoulou V.A."/>
            <person name="Briers L."/>
            <person name="Pirintsos S."/>
            <person name="Studholme D.J."/>
            <person name="Pavlidis P."/>
            <person name="Sarris P.F."/>
        </authorList>
    </citation>
    <scope>NUCLEOTIDE SEQUENCE [LARGE SCALE GENOMIC DNA]</scope>
    <source>
        <strain evidence="3">cv. PFS-1207/04</strain>
    </source>
</reference>